<protein>
    <submittedName>
        <fullName evidence="1">Transmembrane protein</fullName>
    </submittedName>
</protein>
<dbReference type="Proteomes" id="UP000189670">
    <property type="component" value="Unassembled WGS sequence"/>
</dbReference>
<evidence type="ECO:0000313" key="1">
    <source>
        <dbReference type="EMBL" id="ETR69988.1"/>
    </source>
</evidence>
<sequence>MESAYESAYSKSATSYEIKAAFLIKFTDFIQWPDHSFNNDPNHFILGIMGQNVFHHMFDPFIGTKIQGREFMVRHFNGMAELASIANLQMLFICRSEIPHLQTIFDQLNTSGVLTVSDTPEFIQYGGTIVFVKKGNRIGFEINRASEKRAGLKISSDLLQLATRVYHK</sequence>
<keyword evidence="1" id="KW-0472">Membrane</keyword>
<organism evidence="1 2">
    <name type="scientific">Candidatus Magnetoglobus multicellularis str. Araruama</name>
    <dbReference type="NCBI Taxonomy" id="890399"/>
    <lineage>
        <taxon>Bacteria</taxon>
        <taxon>Pseudomonadati</taxon>
        <taxon>Thermodesulfobacteriota</taxon>
        <taxon>Desulfobacteria</taxon>
        <taxon>Desulfobacterales</taxon>
        <taxon>Desulfobacteraceae</taxon>
        <taxon>Candidatus Magnetoglobus</taxon>
    </lineage>
</organism>
<dbReference type="Pfam" id="PF13689">
    <property type="entry name" value="DUF4154"/>
    <property type="match status" value="1"/>
</dbReference>
<accession>A0A1V1P5C3</accession>
<gene>
    <name evidence="1" type="ORF">OMM_03564</name>
</gene>
<dbReference type="AlphaFoldDB" id="A0A1V1P5C3"/>
<dbReference type="InterPro" id="IPR025293">
    <property type="entry name" value="YfiR/HmsC-like"/>
</dbReference>
<keyword evidence="1" id="KW-0812">Transmembrane</keyword>
<comment type="caution">
    <text evidence="1">The sequence shown here is derived from an EMBL/GenBank/DDBJ whole genome shotgun (WGS) entry which is preliminary data.</text>
</comment>
<name>A0A1V1P5C3_9BACT</name>
<evidence type="ECO:0000313" key="2">
    <source>
        <dbReference type="Proteomes" id="UP000189670"/>
    </source>
</evidence>
<dbReference type="EMBL" id="ATBP01000512">
    <property type="protein sequence ID" value="ETR69988.1"/>
    <property type="molecule type" value="Genomic_DNA"/>
</dbReference>
<reference evidence="2" key="1">
    <citation type="submission" date="2012-11" db="EMBL/GenBank/DDBJ databases">
        <authorList>
            <person name="Lucero-Rivera Y.E."/>
            <person name="Tovar-Ramirez D."/>
        </authorList>
    </citation>
    <scope>NUCLEOTIDE SEQUENCE [LARGE SCALE GENOMIC DNA]</scope>
    <source>
        <strain evidence="2">Araruama</strain>
    </source>
</reference>
<proteinExistence type="predicted"/>